<proteinExistence type="predicted"/>
<dbReference type="AlphaFoldDB" id="A0A316TY11"/>
<keyword evidence="3" id="KW-1185">Reference proteome</keyword>
<keyword evidence="1" id="KW-0472">Membrane</keyword>
<gene>
    <name evidence="2" type="ORF">BCV69DRAFT_78555</name>
</gene>
<organism evidence="2 3">
    <name type="scientific">Pseudomicrostroma glucosiphilum</name>
    <dbReference type="NCBI Taxonomy" id="1684307"/>
    <lineage>
        <taxon>Eukaryota</taxon>
        <taxon>Fungi</taxon>
        <taxon>Dikarya</taxon>
        <taxon>Basidiomycota</taxon>
        <taxon>Ustilaginomycotina</taxon>
        <taxon>Exobasidiomycetes</taxon>
        <taxon>Microstromatales</taxon>
        <taxon>Microstromatales incertae sedis</taxon>
        <taxon>Pseudomicrostroma</taxon>
    </lineage>
</organism>
<keyword evidence="1" id="KW-0812">Transmembrane</keyword>
<accession>A0A316TY11</accession>
<dbReference type="EMBL" id="KZ819337">
    <property type="protein sequence ID" value="PWN18206.1"/>
    <property type="molecule type" value="Genomic_DNA"/>
</dbReference>
<dbReference type="GeneID" id="37017261"/>
<dbReference type="Proteomes" id="UP000245942">
    <property type="component" value="Unassembled WGS sequence"/>
</dbReference>
<feature type="transmembrane region" description="Helical" evidence="1">
    <location>
        <begin position="107"/>
        <end position="127"/>
    </location>
</feature>
<reference evidence="2 3" key="1">
    <citation type="journal article" date="2018" name="Mol. Biol. Evol.">
        <title>Broad Genomic Sampling Reveals a Smut Pathogenic Ancestry of the Fungal Clade Ustilaginomycotina.</title>
        <authorList>
            <person name="Kijpornyongpan T."/>
            <person name="Mondo S.J."/>
            <person name="Barry K."/>
            <person name="Sandor L."/>
            <person name="Lee J."/>
            <person name="Lipzen A."/>
            <person name="Pangilinan J."/>
            <person name="LaButti K."/>
            <person name="Hainaut M."/>
            <person name="Henrissat B."/>
            <person name="Grigoriev I.V."/>
            <person name="Spatafora J.W."/>
            <person name="Aime M.C."/>
        </authorList>
    </citation>
    <scope>NUCLEOTIDE SEQUENCE [LARGE SCALE GENOMIC DNA]</scope>
    <source>
        <strain evidence="2 3">MCA 4718</strain>
    </source>
</reference>
<protein>
    <submittedName>
        <fullName evidence="2">Uncharacterized protein</fullName>
    </submittedName>
</protein>
<name>A0A316TY11_9BASI</name>
<evidence type="ECO:0000313" key="3">
    <source>
        <dbReference type="Proteomes" id="UP000245942"/>
    </source>
</evidence>
<dbReference type="RefSeq" id="XP_025345366.1">
    <property type="nucleotide sequence ID" value="XM_025495527.1"/>
</dbReference>
<sequence>MAWKHWNVQYVPPIGLRREPHTHLPGRPLHCRLSYSLLLLMAEVVAESAVGAGAAVAAPRATTWQCTPEAPHPGGYRLILPLLSRCRSEPCHQASKKSRCCLGYHRTMAFGPITMSFIHWLVLWMHLASLEPFRGGGTPSLIRLARAILPFPVGSPPSISKVVLSLIVLSPPCPPPFSLVLSIPSSPFLSLPLISPLLRLPHS</sequence>
<evidence type="ECO:0000256" key="1">
    <source>
        <dbReference type="SAM" id="Phobius"/>
    </source>
</evidence>
<keyword evidence="1" id="KW-1133">Transmembrane helix</keyword>
<evidence type="ECO:0000313" key="2">
    <source>
        <dbReference type="EMBL" id="PWN18206.1"/>
    </source>
</evidence>